<sequence>MIRPLLILALLGVSSMAVDSDAFELARSAFSGGAYSAVGSNGRLAGSVGEAGVVGRAVGEGRVATFGFWAGRFQMSTSSLETPGGTPAATFTNTLGAASPNPFRLDTVLAYAIAERGPVLWSVYDLSGRRVAGEAVREHPNGKFSLRWDGRDGFGTELPNGLYFVRMESGTWSSTRKVVKLR</sequence>
<proteinExistence type="predicted"/>
<evidence type="ECO:0000313" key="4">
    <source>
        <dbReference type="Proteomes" id="UP000739538"/>
    </source>
</evidence>
<dbReference type="InterPro" id="IPR026444">
    <property type="entry name" value="Secre_tail"/>
</dbReference>
<feature type="domain" description="FlgD/Vpr Ig-like" evidence="2">
    <location>
        <begin position="122"/>
        <end position="169"/>
    </location>
</feature>
<evidence type="ECO:0000259" key="2">
    <source>
        <dbReference type="Pfam" id="PF13860"/>
    </source>
</evidence>
<name>A0A956NI85_UNCEI</name>
<dbReference type="AlphaFoldDB" id="A0A956NI85"/>
<dbReference type="Proteomes" id="UP000739538">
    <property type="component" value="Unassembled WGS sequence"/>
</dbReference>
<dbReference type="InterPro" id="IPR025965">
    <property type="entry name" value="FlgD/Vpr_Ig-like"/>
</dbReference>
<feature type="signal peptide" evidence="1">
    <location>
        <begin position="1"/>
        <end position="19"/>
    </location>
</feature>
<evidence type="ECO:0000256" key="1">
    <source>
        <dbReference type="SAM" id="SignalP"/>
    </source>
</evidence>
<dbReference type="Gene3D" id="2.60.40.4070">
    <property type="match status" value="1"/>
</dbReference>
<protein>
    <submittedName>
        <fullName evidence="3">T9SS type A sorting domain-containing protein</fullName>
    </submittedName>
</protein>
<feature type="chain" id="PRO_5037049807" evidence="1">
    <location>
        <begin position="20"/>
        <end position="182"/>
    </location>
</feature>
<comment type="caution">
    <text evidence="3">The sequence shown here is derived from an EMBL/GenBank/DDBJ whole genome shotgun (WGS) entry which is preliminary data.</text>
</comment>
<evidence type="ECO:0000313" key="3">
    <source>
        <dbReference type="EMBL" id="MCA9759444.1"/>
    </source>
</evidence>
<dbReference type="NCBIfam" id="TIGR04183">
    <property type="entry name" value="Por_Secre_tail"/>
    <property type="match status" value="1"/>
</dbReference>
<reference evidence="3" key="1">
    <citation type="submission" date="2020-04" db="EMBL/GenBank/DDBJ databases">
        <authorList>
            <person name="Zhang T."/>
        </authorList>
    </citation>
    <scope>NUCLEOTIDE SEQUENCE</scope>
    <source>
        <strain evidence="3">HKST-UBA02</strain>
    </source>
</reference>
<reference evidence="3" key="2">
    <citation type="journal article" date="2021" name="Microbiome">
        <title>Successional dynamics and alternative stable states in a saline activated sludge microbial community over 9 years.</title>
        <authorList>
            <person name="Wang Y."/>
            <person name="Ye J."/>
            <person name="Ju F."/>
            <person name="Liu L."/>
            <person name="Boyd J.A."/>
            <person name="Deng Y."/>
            <person name="Parks D.H."/>
            <person name="Jiang X."/>
            <person name="Yin X."/>
            <person name="Woodcroft B.J."/>
            <person name="Tyson G.W."/>
            <person name="Hugenholtz P."/>
            <person name="Polz M.F."/>
            <person name="Zhang T."/>
        </authorList>
    </citation>
    <scope>NUCLEOTIDE SEQUENCE</scope>
    <source>
        <strain evidence="3">HKST-UBA02</strain>
    </source>
</reference>
<accession>A0A956NI85</accession>
<keyword evidence="1" id="KW-0732">Signal</keyword>
<organism evidence="3 4">
    <name type="scientific">Eiseniibacteriota bacterium</name>
    <dbReference type="NCBI Taxonomy" id="2212470"/>
    <lineage>
        <taxon>Bacteria</taxon>
        <taxon>Candidatus Eiseniibacteriota</taxon>
    </lineage>
</organism>
<dbReference type="EMBL" id="JAGQHS010000349">
    <property type="protein sequence ID" value="MCA9759444.1"/>
    <property type="molecule type" value="Genomic_DNA"/>
</dbReference>
<gene>
    <name evidence="3" type="ORF">KDA27_26860</name>
</gene>
<dbReference type="Pfam" id="PF13860">
    <property type="entry name" value="FlgD_ig"/>
    <property type="match status" value="1"/>
</dbReference>